<feature type="domain" description="SPOR" evidence="3">
    <location>
        <begin position="273"/>
        <end position="360"/>
    </location>
</feature>
<evidence type="ECO:0000259" key="3">
    <source>
        <dbReference type="PROSITE" id="PS51724"/>
    </source>
</evidence>
<sequence length="362" mass="38623">MLTAVMQCVFRILPAVWVLLACLGGASAQDYEAGFKAFQAGNYAQARGIWRPLADAGDAQAQYGLGVMYERGAGAIAADLGRAAHWYARAVGQGHPSAQNNLGLMFAQGRGVQRAPVRATKLWQSAAEAGHLMAQYNLGLAYYRGEGLERDNKTALRWFRRAARSGLPDGQYAMGQMYRLGVVVAQDNAKALAWYRRAAAQGHGKAESLAQALADDGWEAAKLDVPATGDAKVEASPVVPKQQAVGRASPDGSVRSAERSSPAGSGTTGSGQGVRADAARIWLGSLRTRAKARQHWRDMLRRFPEALRGASPSYSEVDLGDNGTFYRVLAVGYPHPEAAGRACQTLRAREPSAFCKVMAGGN</sequence>
<dbReference type="Gene3D" id="1.25.40.10">
    <property type="entry name" value="Tetratricopeptide repeat domain"/>
    <property type="match status" value="1"/>
</dbReference>
<keyword evidence="5" id="KW-1185">Reference proteome</keyword>
<proteinExistence type="predicted"/>
<dbReference type="Proteomes" id="UP000253941">
    <property type="component" value="Unassembled WGS sequence"/>
</dbReference>
<feature type="chain" id="PRO_5016744360" evidence="2">
    <location>
        <begin position="29"/>
        <end position="362"/>
    </location>
</feature>
<evidence type="ECO:0000256" key="2">
    <source>
        <dbReference type="SAM" id="SignalP"/>
    </source>
</evidence>
<dbReference type="PROSITE" id="PS51724">
    <property type="entry name" value="SPOR"/>
    <property type="match status" value="1"/>
</dbReference>
<dbReference type="AlphaFoldDB" id="A0A369TEX6"/>
<reference evidence="4 5" key="1">
    <citation type="submission" date="2018-07" db="EMBL/GenBank/DDBJ databases">
        <title>Venubactetium sediminum gen. nov., sp. nov., isolated from a marine solar saltern.</title>
        <authorList>
            <person name="Wang S."/>
        </authorList>
    </citation>
    <scope>NUCLEOTIDE SEQUENCE [LARGE SCALE GENOMIC DNA]</scope>
    <source>
        <strain evidence="4 5">WD2A32</strain>
    </source>
</reference>
<keyword evidence="2" id="KW-0732">Signal</keyword>
<dbReference type="InterPro" id="IPR052945">
    <property type="entry name" value="Mitotic_Regulator"/>
</dbReference>
<dbReference type="Pfam" id="PF05036">
    <property type="entry name" value="SPOR"/>
    <property type="match status" value="1"/>
</dbReference>
<dbReference type="Pfam" id="PF08238">
    <property type="entry name" value="Sel1"/>
    <property type="match status" value="4"/>
</dbReference>
<evidence type="ECO:0000256" key="1">
    <source>
        <dbReference type="SAM" id="MobiDB-lite"/>
    </source>
</evidence>
<dbReference type="InterPro" id="IPR036680">
    <property type="entry name" value="SPOR-like_sf"/>
</dbReference>
<feature type="region of interest" description="Disordered" evidence="1">
    <location>
        <begin position="232"/>
        <end position="273"/>
    </location>
</feature>
<dbReference type="SMART" id="SM00671">
    <property type="entry name" value="SEL1"/>
    <property type="match status" value="4"/>
</dbReference>
<accession>A0A369TEX6</accession>
<dbReference type="PANTHER" id="PTHR43628:SF1">
    <property type="entry name" value="CHITIN SYNTHASE REGULATORY FACTOR 2-RELATED"/>
    <property type="match status" value="1"/>
</dbReference>
<dbReference type="SUPFAM" id="SSF81901">
    <property type="entry name" value="HCP-like"/>
    <property type="match status" value="1"/>
</dbReference>
<dbReference type="Gene3D" id="3.30.70.1070">
    <property type="entry name" value="Sporulation related repeat"/>
    <property type="match status" value="1"/>
</dbReference>
<gene>
    <name evidence="4" type="ORF">DRB17_01855</name>
</gene>
<organism evidence="4 5">
    <name type="scientific">Ferruginivarius sediminum</name>
    <dbReference type="NCBI Taxonomy" id="2661937"/>
    <lineage>
        <taxon>Bacteria</taxon>
        <taxon>Pseudomonadati</taxon>
        <taxon>Pseudomonadota</taxon>
        <taxon>Alphaproteobacteria</taxon>
        <taxon>Rhodospirillales</taxon>
        <taxon>Rhodospirillaceae</taxon>
        <taxon>Ferruginivarius</taxon>
    </lineage>
</organism>
<dbReference type="InterPro" id="IPR006597">
    <property type="entry name" value="Sel1-like"/>
</dbReference>
<dbReference type="PANTHER" id="PTHR43628">
    <property type="entry name" value="ACTIVATOR OF C KINASE PROTEIN 1-RELATED"/>
    <property type="match status" value="1"/>
</dbReference>
<evidence type="ECO:0000313" key="5">
    <source>
        <dbReference type="Proteomes" id="UP000253941"/>
    </source>
</evidence>
<comment type="caution">
    <text evidence="4">The sequence shown here is derived from an EMBL/GenBank/DDBJ whole genome shotgun (WGS) entry which is preliminary data.</text>
</comment>
<dbReference type="EMBL" id="QPMH01000001">
    <property type="protein sequence ID" value="RDD63921.1"/>
    <property type="molecule type" value="Genomic_DNA"/>
</dbReference>
<name>A0A369TEX6_9PROT</name>
<dbReference type="InterPro" id="IPR007730">
    <property type="entry name" value="SPOR-like_dom"/>
</dbReference>
<dbReference type="GO" id="GO:0042834">
    <property type="term" value="F:peptidoglycan binding"/>
    <property type="evidence" value="ECO:0007669"/>
    <property type="project" value="InterPro"/>
</dbReference>
<feature type="signal peptide" evidence="2">
    <location>
        <begin position="1"/>
        <end position="28"/>
    </location>
</feature>
<dbReference type="RefSeq" id="WP_114580433.1">
    <property type="nucleotide sequence ID" value="NZ_QPMH01000001.1"/>
</dbReference>
<evidence type="ECO:0000313" key="4">
    <source>
        <dbReference type="EMBL" id="RDD63921.1"/>
    </source>
</evidence>
<dbReference type="InterPro" id="IPR011990">
    <property type="entry name" value="TPR-like_helical_dom_sf"/>
</dbReference>
<protein>
    <submittedName>
        <fullName evidence="4">Sel1 repeat family protein</fullName>
    </submittedName>
</protein>